<evidence type="ECO:0000313" key="3">
    <source>
        <dbReference type="EMBL" id="PMD17857.1"/>
    </source>
</evidence>
<keyword evidence="2" id="KW-0413">Isomerase</keyword>
<comment type="similarity">
    <text evidence="1">Belongs to the PrpF family.</text>
</comment>
<dbReference type="PANTHER" id="PTHR43709">
    <property type="entry name" value="ACONITATE ISOMERASE-RELATED"/>
    <property type="match status" value="1"/>
</dbReference>
<evidence type="ECO:0000313" key="4">
    <source>
        <dbReference type="Proteomes" id="UP000235672"/>
    </source>
</evidence>
<dbReference type="AlphaFoldDB" id="A0A2J6PUZ5"/>
<dbReference type="Pfam" id="PF04303">
    <property type="entry name" value="PrpF"/>
    <property type="match status" value="1"/>
</dbReference>
<dbReference type="EMBL" id="KZ613497">
    <property type="protein sequence ID" value="PMD17857.1"/>
    <property type="molecule type" value="Genomic_DNA"/>
</dbReference>
<dbReference type="Gene3D" id="3.10.310.10">
    <property type="entry name" value="Diaminopimelate Epimerase, Chain A, domain 1"/>
    <property type="match status" value="2"/>
</dbReference>
<gene>
    <name evidence="3" type="ORF">NA56DRAFT_578028</name>
</gene>
<name>A0A2J6PUZ5_9HELO</name>
<dbReference type="STRING" id="1745343.A0A2J6PUZ5"/>
<reference evidence="3 4" key="1">
    <citation type="submission" date="2016-05" db="EMBL/GenBank/DDBJ databases">
        <title>A degradative enzymes factory behind the ericoid mycorrhizal symbiosis.</title>
        <authorList>
            <consortium name="DOE Joint Genome Institute"/>
            <person name="Martino E."/>
            <person name="Morin E."/>
            <person name="Grelet G."/>
            <person name="Kuo A."/>
            <person name="Kohler A."/>
            <person name="Daghino S."/>
            <person name="Barry K."/>
            <person name="Choi C."/>
            <person name="Cichocki N."/>
            <person name="Clum A."/>
            <person name="Copeland A."/>
            <person name="Hainaut M."/>
            <person name="Haridas S."/>
            <person name="Labutti K."/>
            <person name="Lindquist E."/>
            <person name="Lipzen A."/>
            <person name="Khouja H.-R."/>
            <person name="Murat C."/>
            <person name="Ohm R."/>
            <person name="Olson A."/>
            <person name="Spatafora J."/>
            <person name="Veneault-Fourrey C."/>
            <person name="Henrissat B."/>
            <person name="Grigoriev I."/>
            <person name="Martin F."/>
            <person name="Perotto S."/>
        </authorList>
    </citation>
    <scope>NUCLEOTIDE SEQUENCE [LARGE SCALE GENOMIC DNA]</scope>
    <source>
        <strain evidence="3 4">UAMH 7357</strain>
    </source>
</reference>
<dbReference type="GO" id="GO:0016853">
    <property type="term" value="F:isomerase activity"/>
    <property type="evidence" value="ECO:0007669"/>
    <property type="project" value="UniProtKB-KW"/>
</dbReference>
<keyword evidence="4" id="KW-1185">Reference proteome</keyword>
<dbReference type="PANTHER" id="PTHR43709:SF2">
    <property type="entry name" value="DUF453 DOMAIN PROTEIN (AFU_ORTHOLOGUE AFUA_6G00360)"/>
    <property type="match status" value="1"/>
</dbReference>
<proteinExistence type="inferred from homology"/>
<evidence type="ECO:0000256" key="1">
    <source>
        <dbReference type="ARBA" id="ARBA00007673"/>
    </source>
</evidence>
<dbReference type="InterPro" id="IPR007400">
    <property type="entry name" value="PrpF-like"/>
</dbReference>
<dbReference type="SUPFAM" id="SSF54506">
    <property type="entry name" value="Diaminopimelate epimerase-like"/>
    <property type="match status" value="2"/>
</dbReference>
<organism evidence="3 4">
    <name type="scientific">Hyaloscypha hepaticicola</name>
    <dbReference type="NCBI Taxonomy" id="2082293"/>
    <lineage>
        <taxon>Eukaryota</taxon>
        <taxon>Fungi</taxon>
        <taxon>Dikarya</taxon>
        <taxon>Ascomycota</taxon>
        <taxon>Pezizomycotina</taxon>
        <taxon>Leotiomycetes</taxon>
        <taxon>Helotiales</taxon>
        <taxon>Hyaloscyphaceae</taxon>
        <taxon>Hyaloscypha</taxon>
    </lineage>
</organism>
<dbReference type="OrthoDB" id="10267539at2759"/>
<sequence>MKEAHFPTRHRLPSVMMRSGTSKGLFLHRKHLPQNQSEWGPVLLSVMGSKQGDQKQLDGIGGGTSTTSKVAIVSKSSRPDTDVDYTFVQVAVGKGEIDFSGNCGNMACGVGPFALDEGLVQAIPGQTTLDVRVYNTNTNRLLVETVEVGPDGRFNEFGHFRIGGVKSEGSEIRVAFIKPGGSMTGKLLPTGNTQDTVTVSSIPALGQFDVRASVVDAANPFVFLDFSTLPPAYHLLGPEAPETLEIIEAIRQEAAVMCSLAKDTAEASLVRGTPKIAVLTPSTGSSAELRTIQVQSFSMGKPHPSLQLTGGVCLGAAVCTEGTIAHQLAAESKMLTPPGTPPREVQDDTAGEIKSMSKSRVLIKHESGEMEVLVQTRKDEADKTEIEKVTSSRTARRLFEGNAYYSTELDV</sequence>
<evidence type="ECO:0000256" key="2">
    <source>
        <dbReference type="ARBA" id="ARBA00023235"/>
    </source>
</evidence>
<accession>A0A2J6PUZ5</accession>
<protein>
    <submittedName>
        <fullName evidence="3">DUF453-domain-containing protein</fullName>
    </submittedName>
</protein>
<dbReference type="Proteomes" id="UP000235672">
    <property type="component" value="Unassembled WGS sequence"/>
</dbReference>